<accession>A0A9D1IJL0</accession>
<dbReference type="InterPro" id="IPR025632">
    <property type="entry name" value="DUF4290"/>
</dbReference>
<name>A0A9D1IJL0_9BACT</name>
<dbReference type="AlphaFoldDB" id="A0A9D1IJL0"/>
<comment type="caution">
    <text evidence="1">The sequence shown here is derived from an EMBL/GenBank/DDBJ whole genome shotgun (WGS) entry which is preliminary data.</text>
</comment>
<dbReference type="Proteomes" id="UP000824076">
    <property type="component" value="Unassembled WGS sequence"/>
</dbReference>
<evidence type="ECO:0000313" key="1">
    <source>
        <dbReference type="EMBL" id="HIU38780.1"/>
    </source>
</evidence>
<proteinExistence type="predicted"/>
<dbReference type="EMBL" id="DVMS01000108">
    <property type="protein sequence ID" value="HIU38780.1"/>
    <property type="molecule type" value="Genomic_DNA"/>
</dbReference>
<dbReference type="Pfam" id="PF14123">
    <property type="entry name" value="DUF4290"/>
    <property type="match status" value="1"/>
</dbReference>
<reference evidence="1" key="1">
    <citation type="submission" date="2020-10" db="EMBL/GenBank/DDBJ databases">
        <authorList>
            <person name="Gilroy R."/>
        </authorList>
    </citation>
    <scope>NUCLEOTIDE SEQUENCE</scope>
    <source>
        <strain evidence="1">17073</strain>
    </source>
</reference>
<evidence type="ECO:0000313" key="2">
    <source>
        <dbReference type="Proteomes" id="UP000824076"/>
    </source>
</evidence>
<reference evidence="1" key="2">
    <citation type="journal article" date="2021" name="PeerJ">
        <title>Extensive microbial diversity within the chicken gut microbiome revealed by metagenomics and culture.</title>
        <authorList>
            <person name="Gilroy R."/>
            <person name="Ravi A."/>
            <person name="Getino M."/>
            <person name="Pursley I."/>
            <person name="Horton D.L."/>
            <person name="Alikhan N.F."/>
            <person name="Baker D."/>
            <person name="Gharbi K."/>
            <person name="Hall N."/>
            <person name="Watson M."/>
            <person name="Adriaenssens E.M."/>
            <person name="Foster-Nyarko E."/>
            <person name="Jarju S."/>
            <person name="Secka A."/>
            <person name="Antonio M."/>
            <person name="Oren A."/>
            <person name="Chaudhuri R.R."/>
            <person name="La Ragione R."/>
            <person name="Hildebrand F."/>
            <person name="Pallen M.J."/>
        </authorList>
    </citation>
    <scope>NUCLEOTIDE SEQUENCE</scope>
    <source>
        <strain evidence="1">17073</strain>
    </source>
</reference>
<sequence length="199" mass="23529">MEYNTKKEKLILPEYGRNIQQMVDYCLTIPEREERTRCAKAIVEIMSNLFSDRRDVDDFNKKLWNQLAIMSDFKLDIDYPCEVIPKESLQSKPEKVPYKLTPIRYRHYGKIIERLIDIASEMPEGEERENLSMLIAQHMKKLLLQVNNEGVEDEKVFKDLAEYSRGRIVLDPATHHLRDFKELIQPSNQNSGKKSKKRK</sequence>
<protein>
    <submittedName>
        <fullName evidence="1">DUF4290 domain-containing protein</fullName>
    </submittedName>
</protein>
<organism evidence="1 2">
    <name type="scientific">Candidatus Limisoma intestinavium</name>
    <dbReference type="NCBI Taxonomy" id="2840856"/>
    <lineage>
        <taxon>Bacteria</taxon>
        <taxon>Pseudomonadati</taxon>
        <taxon>Bacteroidota</taxon>
        <taxon>Bacteroidia</taxon>
        <taxon>Bacteroidales</taxon>
        <taxon>Candidatus Limisoma</taxon>
    </lineage>
</organism>
<gene>
    <name evidence="1" type="ORF">IAD18_03835</name>
</gene>